<dbReference type="Pfam" id="PF20434">
    <property type="entry name" value="BD-FAE"/>
    <property type="match status" value="1"/>
</dbReference>
<name>A0A0R1L7K3_9LACO</name>
<gene>
    <name evidence="3" type="ORF">FD17_GL002136</name>
</gene>
<comment type="caution">
    <text evidence="3">The sequence shown here is derived from an EMBL/GenBank/DDBJ whole genome shotgun (WGS) entry which is preliminary data.</text>
</comment>
<protein>
    <submittedName>
        <fullName evidence="3">Carboxylic ester hydrolase</fullName>
    </submittedName>
</protein>
<dbReference type="EMBL" id="AZEA01000005">
    <property type="protein sequence ID" value="KRK88873.1"/>
    <property type="molecule type" value="Genomic_DNA"/>
</dbReference>
<accession>A0A0R1L7K3</accession>
<dbReference type="Proteomes" id="UP000051581">
    <property type="component" value="Unassembled WGS sequence"/>
</dbReference>
<evidence type="ECO:0000256" key="1">
    <source>
        <dbReference type="ARBA" id="ARBA00022801"/>
    </source>
</evidence>
<dbReference type="InterPro" id="IPR049492">
    <property type="entry name" value="BD-FAE-like_dom"/>
</dbReference>
<dbReference type="GO" id="GO:0016787">
    <property type="term" value="F:hydrolase activity"/>
    <property type="evidence" value="ECO:0007669"/>
    <property type="project" value="UniProtKB-KW"/>
</dbReference>
<keyword evidence="1 3" id="KW-0378">Hydrolase</keyword>
<feature type="domain" description="BD-FAE-like" evidence="2">
    <location>
        <begin position="52"/>
        <end position="155"/>
    </location>
</feature>
<sequence length="295" mass="33294">MFVKVDLIDLHILWVDTFPEIEKSFILRRIYMTNLVIKKDVEYDSINHQLADIYYDGEKAQSKGAIIDIHGGGWFRGNKSKDADASIRFVEAGYLVVTPEYRITPKAFYPAPLEDMDHLYDWLKKSDLPFNHDHIGAFGSSAGGNMTVELAIKYGIPIVSLSGILDIDKWLGDHEDVVAAEGDTSGFNSTASSNINQTGANDPFYKWFVTNYFDGRTDQYKEATPVHRVTDETGQMYLANSLNEFVPTSGVLDIAKALTEHQIPYRTRMLTGSRHAKGYLDDVWDDIVGFFDQTL</sequence>
<keyword evidence="4" id="KW-1185">Reference proteome</keyword>
<dbReference type="SUPFAM" id="SSF53474">
    <property type="entry name" value="alpha/beta-Hydrolases"/>
    <property type="match status" value="1"/>
</dbReference>
<evidence type="ECO:0000313" key="4">
    <source>
        <dbReference type="Proteomes" id="UP000051581"/>
    </source>
</evidence>
<dbReference type="InterPro" id="IPR050300">
    <property type="entry name" value="GDXG_lipolytic_enzyme"/>
</dbReference>
<reference evidence="3 4" key="1">
    <citation type="journal article" date="2015" name="Genome Announc.">
        <title>Expanding the biotechnology potential of lactobacilli through comparative genomics of 213 strains and associated genera.</title>
        <authorList>
            <person name="Sun Z."/>
            <person name="Harris H.M."/>
            <person name="McCann A."/>
            <person name="Guo C."/>
            <person name="Argimon S."/>
            <person name="Zhang W."/>
            <person name="Yang X."/>
            <person name="Jeffery I.B."/>
            <person name="Cooney J.C."/>
            <person name="Kagawa T.F."/>
            <person name="Liu W."/>
            <person name="Song Y."/>
            <person name="Salvetti E."/>
            <person name="Wrobel A."/>
            <person name="Rasinkangas P."/>
            <person name="Parkhill J."/>
            <person name="Rea M.C."/>
            <person name="O'Sullivan O."/>
            <person name="Ritari J."/>
            <person name="Douillard F.P."/>
            <person name="Paul Ross R."/>
            <person name="Yang R."/>
            <person name="Briner A.E."/>
            <person name="Felis G.E."/>
            <person name="de Vos W.M."/>
            <person name="Barrangou R."/>
            <person name="Klaenhammer T.R."/>
            <person name="Caufield P.W."/>
            <person name="Cui Y."/>
            <person name="Zhang H."/>
            <person name="O'Toole P.W."/>
        </authorList>
    </citation>
    <scope>NUCLEOTIDE SEQUENCE [LARGE SCALE GENOMIC DNA]</scope>
    <source>
        <strain evidence="3 4">DSM 19904</strain>
    </source>
</reference>
<dbReference type="AlphaFoldDB" id="A0A0R1L7K3"/>
<dbReference type="InterPro" id="IPR029058">
    <property type="entry name" value="AB_hydrolase_fold"/>
</dbReference>
<evidence type="ECO:0000313" key="3">
    <source>
        <dbReference type="EMBL" id="KRK88873.1"/>
    </source>
</evidence>
<proteinExistence type="predicted"/>
<organism evidence="3 4">
    <name type="scientific">Lentilactobacillus sunkii DSM 19904</name>
    <dbReference type="NCBI Taxonomy" id="1423808"/>
    <lineage>
        <taxon>Bacteria</taxon>
        <taxon>Bacillati</taxon>
        <taxon>Bacillota</taxon>
        <taxon>Bacilli</taxon>
        <taxon>Lactobacillales</taxon>
        <taxon>Lactobacillaceae</taxon>
        <taxon>Lentilactobacillus</taxon>
    </lineage>
</organism>
<evidence type="ECO:0000259" key="2">
    <source>
        <dbReference type="Pfam" id="PF20434"/>
    </source>
</evidence>
<dbReference type="PATRIC" id="fig|1423808.3.peg.2164"/>
<dbReference type="PANTHER" id="PTHR48081">
    <property type="entry name" value="AB HYDROLASE SUPERFAMILY PROTEIN C4A8.06C"/>
    <property type="match status" value="1"/>
</dbReference>
<dbReference type="Gene3D" id="3.40.50.1820">
    <property type="entry name" value="alpha/beta hydrolase"/>
    <property type="match status" value="1"/>
</dbReference>